<evidence type="ECO:0000313" key="1">
    <source>
        <dbReference type="EMBL" id="MCI61810.1"/>
    </source>
</evidence>
<evidence type="ECO:0000313" key="2">
    <source>
        <dbReference type="Proteomes" id="UP000265520"/>
    </source>
</evidence>
<comment type="caution">
    <text evidence="1">The sequence shown here is derived from an EMBL/GenBank/DDBJ whole genome shotgun (WGS) entry which is preliminary data.</text>
</comment>
<reference evidence="1 2" key="1">
    <citation type="journal article" date="2018" name="Front. Plant Sci.">
        <title>Red Clover (Trifolium pratense) and Zigzag Clover (T. medium) - A Picture of Genomic Similarities and Differences.</title>
        <authorList>
            <person name="Dluhosova J."/>
            <person name="Istvanek J."/>
            <person name="Nedelnik J."/>
            <person name="Repkova J."/>
        </authorList>
    </citation>
    <scope>NUCLEOTIDE SEQUENCE [LARGE SCALE GENOMIC DNA]</scope>
    <source>
        <strain evidence="2">cv. 10/8</strain>
        <tissue evidence="1">Leaf</tissue>
    </source>
</reference>
<dbReference type="EMBL" id="LXQA010606923">
    <property type="protein sequence ID" value="MCI61810.1"/>
    <property type="molecule type" value="Genomic_DNA"/>
</dbReference>
<protein>
    <submittedName>
        <fullName evidence="1">Uncharacterized protein</fullName>
    </submittedName>
</protein>
<keyword evidence="2" id="KW-1185">Reference proteome</keyword>
<sequence length="37" mass="4623">MQLWRLGLEYKFRRVFSRRDAYPEMSFVYNDFVGSEE</sequence>
<proteinExistence type="predicted"/>
<dbReference type="Proteomes" id="UP000265520">
    <property type="component" value="Unassembled WGS sequence"/>
</dbReference>
<accession>A0A392TNS8</accession>
<dbReference type="AlphaFoldDB" id="A0A392TNS8"/>
<organism evidence="1 2">
    <name type="scientific">Trifolium medium</name>
    <dbReference type="NCBI Taxonomy" id="97028"/>
    <lineage>
        <taxon>Eukaryota</taxon>
        <taxon>Viridiplantae</taxon>
        <taxon>Streptophyta</taxon>
        <taxon>Embryophyta</taxon>
        <taxon>Tracheophyta</taxon>
        <taxon>Spermatophyta</taxon>
        <taxon>Magnoliopsida</taxon>
        <taxon>eudicotyledons</taxon>
        <taxon>Gunneridae</taxon>
        <taxon>Pentapetalae</taxon>
        <taxon>rosids</taxon>
        <taxon>fabids</taxon>
        <taxon>Fabales</taxon>
        <taxon>Fabaceae</taxon>
        <taxon>Papilionoideae</taxon>
        <taxon>50 kb inversion clade</taxon>
        <taxon>NPAAA clade</taxon>
        <taxon>Hologalegina</taxon>
        <taxon>IRL clade</taxon>
        <taxon>Trifolieae</taxon>
        <taxon>Trifolium</taxon>
    </lineage>
</organism>
<name>A0A392TNS8_9FABA</name>